<name>A0A9D8PR83_9DELT</name>
<reference evidence="2" key="2">
    <citation type="submission" date="2021-01" db="EMBL/GenBank/DDBJ databases">
        <authorList>
            <person name="Hahn C.R."/>
            <person name="Youssef N.H."/>
            <person name="Elshahed M."/>
        </authorList>
    </citation>
    <scope>NUCLEOTIDE SEQUENCE</scope>
    <source>
        <strain evidence="2">Zod_Metabat.24</strain>
    </source>
</reference>
<dbReference type="Proteomes" id="UP000809273">
    <property type="component" value="Unassembled WGS sequence"/>
</dbReference>
<dbReference type="EMBL" id="JAFGIX010000082">
    <property type="protein sequence ID" value="MBN1574533.1"/>
    <property type="molecule type" value="Genomic_DNA"/>
</dbReference>
<dbReference type="AlphaFoldDB" id="A0A9D8PR83"/>
<keyword evidence="1" id="KW-0175">Coiled coil</keyword>
<evidence type="ECO:0000313" key="3">
    <source>
        <dbReference type="Proteomes" id="UP000809273"/>
    </source>
</evidence>
<feature type="coiled-coil region" evidence="1">
    <location>
        <begin position="71"/>
        <end position="98"/>
    </location>
</feature>
<sequence>MLKKVKKFISRVWAKIKADLQKNLQATKAFIWANEAISKAAERIYDIMTSIRIWTEKRTNEWQSTERTLLEEQEKKRVEDLKSLRDKLQSELDLVNTQLSGK</sequence>
<comment type="caution">
    <text evidence="2">The sequence shown here is derived from an EMBL/GenBank/DDBJ whole genome shotgun (WGS) entry which is preliminary data.</text>
</comment>
<accession>A0A9D8PR83</accession>
<evidence type="ECO:0000313" key="2">
    <source>
        <dbReference type="EMBL" id="MBN1574533.1"/>
    </source>
</evidence>
<protein>
    <submittedName>
        <fullName evidence="2">Uncharacterized protein</fullName>
    </submittedName>
</protein>
<evidence type="ECO:0000256" key="1">
    <source>
        <dbReference type="SAM" id="Coils"/>
    </source>
</evidence>
<proteinExistence type="predicted"/>
<gene>
    <name evidence="2" type="ORF">JW984_15155</name>
</gene>
<reference evidence="2" key="1">
    <citation type="journal article" date="2021" name="Environ. Microbiol.">
        <title>Genomic characterization of three novel Desulfobacterota classes expand the metabolic and phylogenetic diversity of the phylum.</title>
        <authorList>
            <person name="Murphy C.L."/>
            <person name="Biggerstaff J."/>
            <person name="Eichhorn A."/>
            <person name="Ewing E."/>
            <person name="Shahan R."/>
            <person name="Soriano D."/>
            <person name="Stewart S."/>
            <person name="VanMol K."/>
            <person name="Walker R."/>
            <person name="Walters P."/>
            <person name="Elshahed M.S."/>
            <person name="Youssef N.H."/>
        </authorList>
    </citation>
    <scope>NUCLEOTIDE SEQUENCE</scope>
    <source>
        <strain evidence="2">Zod_Metabat.24</strain>
    </source>
</reference>
<organism evidence="2 3">
    <name type="scientific">Candidatus Zymogenus saltonus</name>
    <dbReference type="NCBI Taxonomy" id="2844893"/>
    <lineage>
        <taxon>Bacteria</taxon>
        <taxon>Deltaproteobacteria</taxon>
        <taxon>Candidatus Zymogenia</taxon>
        <taxon>Candidatus Zymogeniales</taxon>
        <taxon>Candidatus Zymogenaceae</taxon>
        <taxon>Candidatus Zymogenus</taxon>
    </lineage>
</organism>